<proteinExistence type="predicted"/>
<dbReference type="Proteomes" id="UP001569414">
    <property type="component" value="Unassembled WGS sequence"/>
</dbReference>
<sequence>MYKLAKIKNIWKPLGITLVIAVVPMALANPLITKSGASSEINYTTQQVEAMLAKADFYRLHENSARVVTEVQVYKNGELASMDKYHVYIQPQRKSLVVFKGKGEEGTKMLMLQDNYWMLMPHSRRPIRITPMQKLLGSASVGDVATLAWSEDYQGAFAGQEVLQDQLVNCLNLTAKTKGASYQHINLWLNSENNFPVKAELYLKSGKLAKISHFTPGQREGRQVVAEMLLQDTINTGIKTRVIYDIVEAHNLPEKYFNPAYLSRQSTSEL</sequence>
<protein>
    <submittedName>
        <fullName evidence="2">Outer membrane lipoprotein-sorting protein</fullName>
    </submittedName>
</protein>
<evidence type="ECO:0000313" key="2">
    <source>
        <dbReference type="EMBL" id="MFA0792362.1"/>
    </source>
</evidence>
<organism evidence="2 3">
    <name type="scientific">Microbulbifer echini</name>
    <dbReference type="NCBI Taxonomy" id="1529067"/>
    <lineage>
        <taxon>Bacteria</taxon>
        <taxon>Pseudomonadati</taxon>
        <taxon>Pseudomonadota</taxon>
        <taxon>Gammaproteobacteria</taxon>
        <taxon>Cellvibrionales</taxon>
        <taxon>Microbulbiferaceae</taxon>
        <taxon>Microbulbifer</taxon>
    </lineage>
</organism>
<gene>
    <name evidence="2" type="ORF">ACCI51_17630</name>
</gene>
<dbReference type="EMBL" id="JBGMEL010000023">
    <property type="protein sequence ID" value="MFA0792362.1"/>
    <property type="molecule type" value="Genomic_DNA"/>
</dbReference>
<feature type="domain" description="Uncharacterized protein TP-0789" evidence="1">
    <location>
        <begin position="92"/>
        <end position="264"/>
    </location>
</feature>
<reference evidence="2 3" key="1">
    <citation type="submission" date="2024-08" db="EMBL/GenBank/DDBJ databases">
        <authorList>
            <person name="Ishaq N."/>
        </authorList>
    </citation>
    <scope>NUCLEOTIDE SEQUENCE [LARGE SCALE GENOMIC DNA]</scope>
    <source>
        <strain evidence="2 3">JCM 30400</strain>
    </source>
</reference>
<keyword evidence="3" id="KW-1185">Reference proteome</keyword>
<dbReference type="PIRSF" id="PIRSF028205">
    <property type="entry name" value="UCP028205"/>
    <property type="match status" value="1"/>
</dbReference>
<dbReference type="InterPro" id="IPR011220">
    <property type="entry name" value="UCP028205"/>
</dbReference>
<keyword evidence="2" id="KW-0449">Lipoprotein</keyword>
<name>A0ABV4NS34_9GAMM</name>
<dbReference type="CDD" id="cd16329">
    <property type="entry name" value="LolA_like"/>
    <property type="match status" value="1"/>
</dbReference>
<dbReference type="InterPro" id="IPR033399">
    <property type="entry name" value="TP_0789-like"/>
</dbReference>
<dbReference type="RefSeq" id="WP_371844732.1">
    <property type="nucleotide sequence ID" value="NZ_JBGMEL010000023.1"/>
</dbReference>
<dbReference type="Gene3D" id="2.50.20.10">
    <property type="entry name" value="Lipoprotein localisation LolA/LolB/LppX"/>
    <property type="match status" value="1"/>
</dbReference>
<dbReference type="Pfam" id="PF17131">
    <property type="entry name" value="LolA_like"/>
    <property type="match status" value="1"/>
</dbReference>
<evidence type="ECO:0000259" key="1">
    <source>
        <dbReference type="Pfam" id="PF17131"/>
    </source>
</evidence>
<comment type="caution">
    <text evidence="2">The sequence shown here is derived from an EMBL/GenBank/DDBJ whole genome shotgun (WGS) entry which is preliminary data.</text>
</comment>
<evidence type="ECO:0000313" key="3">
    <source>
        <dbReference type="Proteomes" id="UP001569414"/>
    </source>
</evidence>
<accession>A0ABV4NS34</accession>